<comment type="caution">
    <text evidence="1">The sequence shown here is derived from an EMBL/GenBank/DDBJ whole genome shotgun (WGS) entry which is preliminary data.</text>
</comment>
<dbReference type="Proteomes" id="UP001162992">
    <property type="component" value="Chromosome 4"/>
</dbReference>
<evidence type="ECO:0000313" key="1">
    <source>
        <dbReference type="EMBL" id="KAJ7559729.1"/>
    </source>
</evidence>
<gene>
    <name evidence="1" type="ORF">O6H91_04G098500</name>
</gene>
<protein>
    <submittedName>
        <fullName evidence="1">Uncharacterized protein</fullName>
    </submittedName>
</protein>
<proteinExistence type="predicted"/>
<dbReference type="EMBL" id="CM055095">
    <property type="protein sequence ID" value="KAJ7559729.1"/>
    <property type="molecule type" value="Genomic_DNA"/>
</dbReference>
<evidence type="ECO:0000313" key="2">
    <source>
        <dbReference type="Proteomes" id="UP001162992"/>
    </source>
</evidence>
<sequence>MLLLPPYACSALPFFSLSSSRKLRYRLHIDEALNPLFGSCFRAASTKEAIASEEHKLNVVAACVGAELELDEAEVGEQKLAAAATVLEGIGIPRLKVATMLKRHKSEFLSNSVAHLFARVGALEQLLGMDGKEVAKLVQKRPALLFLNLEESLQPLLHLLKNLGIESNPFLGQIMMFNPSMVINSGEQAVRQFVDFCSFCGLSVEDAANCMERFPIVVVFSTQNMFSVLEYFKDFDVSSEDMGKIVKDHPLVVTRSVDNSLRPMVEFLKELGISRGDISRIIRKEPRIFGFNVEQNLKPKIQYLQSVGFQQTDLVKLVSGQPAILRRSVSGSLAAKVKFLLELGFEMGSPSFCRALGSIFSCSIDYLEDRIRWFASLGLSHDEIVAMLRGNPSLLRKKHTGLQEKLVYLVKVMHYPIKDVVTHPVFLNLSLEKRIRPRYRVVMWLTSMGLLKKNPALAFFTCLDNAHFRMKYVDCHPGCSLVFERKK</sequence>
<name>A0ACC2DZU8_DIPCM</name>
<organism evidence="1 2">
    <name type="scientific">Diphasiastrum complanatum</name>
    <name type="common">Issler's clubmoss</name>
    <name type="synonym">Lycopodium complanatum</name>
    <dbReference type="NCBI Taxonomy" id="34168"/>
    <lineage>
        <taxon>Eukaryota</taxon>
        <taxon>Viridiplantae</taxon>
        <taxon>Streptophyta</taxon>
        <taxon>Embryophyta</taxon>
        <taxon>Tracheophyta</taxon>
        <taxon>Lycopodiopsida</taxon>
        <taxon>Lycopodiales</taxon>
        <taxon>Lycopodiaceae</taxon>
        <taxon>Lycopodioideae</taxon>
        <taxon>Diphasiastrum</taxon>
    </lineage>
</organism>
<reference evidence="2" key="1">
    <citation type="journal article" date="2024" name="Proc. Natl. Acad. Sci. U.S.A.">
        <title>Extraordinary preservation of gene collinearity over three hundred million years revealed in homosporous lycophytes.</title>
        <authorList>
            <person name="Li C."/>
            <person name="Wickell D."/>
            <person name="Kuo L.Y."/>
            <person name="Chen X."/>
            <person name="Nie B."/>
            <person name="Liao X."/>
            <person name="Peng D."/>
            <person name="Ji J."/>
            <person name="Jenkins J."/>
            <person name="Williams M."/>
            <person name="Shu S."/>
            <person name="Plott C."/>
            <person name="Barry K."/>
            <person name="Rajasekar S."/>
            <person name="Grimwood J."/>
            <person name="Han X."/>
            <person name="Sun S."/>
            <person name="Hou Z."/>
            <person name="He W."/>
            <person name="Dai G."/>
            <person name="Sun C."/>
            <person name="Schmutz J."/>
            <person name="Leebens-Mack J.H."/>
            <person name="Li F.W."/>
            <person name="Wang L."/>
        </authorList>
    </citation>
    <scope>NUCLEOTIDE SEQUENCE [LARGE SCALE GENOMIC DNA]</scope>
    <source>
        <strain evidence="2">cv. PW_Plant_1</strain>
    </source>
</reference>
<accession>A0ACC2DZU8</accession>
<keyword evidence="2" id="KW-1185">Reference proteome</keyword>